<keyword evidence="3" id="KW-1185">Reference proteome</keyword>
<dbReference type="Proteomes" id="UP001230051">
    <property type="component" value="Unassembled WGS sequence"/>
</dbReference>
<evidence type="ECO:0000256" key="1">
    <source>
        <dbReference type="SAM" id="MobiDB-lite"/>
    </source>
</evidence>
<proteinExistence type="predicted"/>
<sequence length="332" mass="37936">MYLLSWKQSTLETQWSPVGTSCKKLHLQVQYVLKCLVIQFIFYFHEPFIDGKKRWDPYESTNNCEYVYRPNPATEAVRPMSSNAYTFPYELSGPVGANRYSEDFCWQPYSKPEIIQSGSSMGSKRDNPQPLQDWRVLRGEKQKSLVCKSPWNKPVSDEEIRKVLSGQYRSTYREDYVGLPPDFQGKQVPPNWKKEISQLPLTKFRYRYQHPKQSPELKSSTSRYGSNASHPFPAKGVVPSVTLAHIINQESKKQLTTYQRMFGNNSMGISTALNSLHPREIQEFLKTVPEKDRAVLQRFLKNTTGSQAKDVSGGSPAKPANPVWMSGVPGPV</sequence>
<reference evidence="2" key="1">
    <citation type="submission" date="2022-02" db="EMBL/GenBank/DDBJ databases">
        <title>Atlantic sturgeon de novo genome assembly.</title>
        <authorList>
            <person name="Stock M."/>
            <person name="Klopp C."/>
            <person name="Guiguen Y."/>
            <person name="Cabau C."/>
            <person name="Parinello H."/>
            <person name="Santidrian Yebra-Pimentel E."/>
            <person name="Kuhl H."/>
            <person name="Dirks R.P."/>
            <person name="Guessner J."/>
            <person name="Wuertz S."/>
            <person name="Du K."/>
            <person name="Schartl M."/>
        </authorList>
    </citation>
    <scope>NUCLEOTIDE SEQUENCE</scope>
    <source>
        <strain evidence="2">STURGEONOMICS-FGT-2020</strain>
        <tissue evidence="2">Whole blood</tissue>
    </source>
</reference>
<accession>A0AAD8DF58</accession>
<dbReference type="GO" id="GO:0005737">
    <property type="term" value="C:cytoplasm"/>
    <property type="evidence" value="ECO:0007669"/>
    <property type="project" value="TreeGrafter"/>
</dbReference>
<organism evidence="2 3">
    <name type="scientific">Acipenser oxyrinchus oxyrinchus</name>
    <dbReference type="NCBI Taxonomy" id="40147"/>
    <lineage>
        <taxon>Eukaryota</taxon>
        <taxon>Metazoa</taxon>
        <taxon>Chordata</taxon>
        <taxon>Craniata</taxon>
        <taxon>Vertebrata</taxon>
        <taxon>Euteleostomi</taxon>
        <taxon>Actinopterygii</taxon>
        <taxon>Chondrostei</taxon>
        <taxon>Acipenseriformes</taxon>
        <taxon>Acipenseridae</taxon>
        <taxon>Acipenser</taxon>
    </lineage>
</organism>
<dbReference type="InterPro" id="IPR043460">
    <property type="entry name" value="MEDAG/TEX26"/>
</dbReference>
<name>A0AAD8DF58_ACIOX</name>
<dbReference type="EMBL" id="JAGXEW010000009">
    <property type="protein sequence ID" value="KAK1168145.1"/>
    <property type="molecule type" value="Genomic_DNA"/>
</dbReference>
<protein>
    <submittedName>
        <fullName evidence="2">Testis-expressed protein 26-like isoform X2</fullName>
    </submittedName>
</protein>
<gene>
    <name evidence="2" type="primary">Tex26</name>
    <name evidence="2" type="ORF">AOXY_G11023</name>
</gene>
<dbReference type="PANTHER" id="PTHR33769">
    <property type="entry name" value="TESTIS-EXPRESSED PROTEIN 26 ISOFORM X3"/>
    <property type="match status" value="1"/>
</dbReference>
<dbReference type="PANTHER" id="PTHR33769:SF1">
    <property type="entry name" value="TESTIS-EXPRESSED PROTEIN 26"/>
    <property type="match status" value="1"/>
</dbReference>
<evidence type="ECO:0000313" key="3">
    <source>
        <dbReference type="Proteomes" id="UP001230051"/>
    </source>
</evidence>
<comment type="caution">
    <text evidence="2">The sequence shown here is derived from an EMBL/GenBank/DDBJ whole genome shotgun (WGS) entry which is preliminary data.</text>
</comment>
<evidence type="ECO:0000313" key="2">
    <source>
        <dbReference type="EMBL" id="KAK1168145.1"/>
    </source>
</evidence>
<feature type="region of interest" description="Disordered" evidence="1">
    <location>
        <begin position="304"/>
        <end position="332"/>
    </location>
</feature>
<dbReference type="AlphaFoldDB" id="A0AAD8DF58"/>